<proteinExistence type="inferred from homology"/>
<dbReference type="PROSITE" id="PS51194">
    <property type="entry name" value="HELICASE_CTER"/>
    <property type="match status" value="1"/>
</dbReference>
<evidence type="ECO:0000313" key="5">
    <source>
        <dbReference type="EMBL" id="CAB4024833.1"/>
    </source>
</evidence>
<reference evidence="5" key="1">
    <citation type="submission" date="2020-04" db="EMBL/GenBank/DDBJ databases">
        <authorList>
            <person name="Alioto T."/>
            <person name="Alioto T."/>
            <person name="Gomez Garrido J."/>
        </authorList>
    </citation>
    <scope>NUCLEOTIDE SEQUENCE</scope>
    <source>
        <strain evidence="5">A484AB</strain>
    </source>
</reference>
<evidence type="ECO:0000256" key="1">
    <source>
        <dbReference type="ARBA" id="ARBA00005446"/>
    </source>
</evidence>
<dbReference type="GO" id="GO:0043138">
    <property type="term" value="F:3'-5' DNA helicase activity"/>
    <property type="evidence" value="ECO:0007669"/>
    <property type="project" value="UniProtKB-EC"/>
</dbReference>
<dbReference type="PANTHER" id="PTHR13710:SF157">
    <property type="entry name" value="DNA HELICASE"/>
    <property type="match status" value="1"/>
</dbReference>
<dbReference type="OrthoDB" id="6144333at2759"/>
<dbReference type="GO" id="GO:0005654">
    <property type="term" value="C:nucleoplasm"/>
    <property type="evidence" value="ECO:0007669"/>
    <property type="project" value="TreeGrafter"/>
</dbReference>
<sequence>GNKRNRGSIKAFREAFGNLAILRSLCKEGTPILSLTGTADKSTVNAIKTSLSMKSPIEIFVSPNRLNIRISVSKCSKVDMLSQLNWLIELVKEKGTNTPKTLIFCNTMNEIARVCNYLLLKLGDSAFCQSGEKLAENCMIGIYHSATWDTQTQRIVDALKNTESCSSRIIVATTALSMGVNFPDIRYIINWGPPRTLLDYHQEIGRAGRDGKQSDALIIFNGQQLSHCEDDVKYFAKSSNCYRVASLFPFDANIKPLEPLHNCCSLCRGTCSCIECDDKALESLPFETIETVVGYSDGPSFIRSVSYDDQEDLKSALTELFESFVNKQDEMDVNFYEQLTTEIVSNCEKIFTLEDIITNYAVFSVKRAISILDIFNDIFNDITSIPLFRELEFIDCLVDQPFWSVTNYTGHYSSSESDSEIV</sequence>
<dbReference type="AlphaFoldDB" id="A0A7D9L6P6"/>
<evidence type="ECO:0000256" key="3">
    <source>
        <dbReference type="ARBA" id="ARBA00034808"/>
    </source>
</evidence>
<dbReference type="EMBL" id="CACRXK020013263">
    <property type="protein sequence ID" value="CAB4024833.1"/>
    <property type="molecule type" value="Genomic_DNA"/>
</dbReference>
<dbReference type="GO" id="GO:0009378">
    <property type="term" value="F:four-way junction helicase activity"/>
    <property type="evidence" value="ECO:0007669"/>
    <property type="project" value="TreeGrafter"/>
</dbReference>
<dbReference type="GO" id="GO:0005694">
    <property type="term" value="C:chromosome"/>
    <property type="evidence" value="ECO:0007669"/>
    <property type="project" value="TreeGrafter"/>
</dbReference>
<comment type="caution">
    <text evidence="5">The sequence shown here is derived from an EMBL/GenBank/DDBJ whole genome shotgun (WGS) entry which is preliminary data.</text>
</comment>
<dbReference type="SMART" id="SM00490">
    <property type="entry name" value="HELICc"/>
    <property type="match status" value="1"/>
</dbReference>
<dbReference type="PANTHER" id="PTHR13710">
    <property type="entry name" value="DNA HELICASE RECQ FAMILY MEMBER"/>
    <property type="match status" value="1"/>
</dbReference>
<evidence type="ECO:0000256" key="2">
    <source>
        <dbReference type="ARBA" id="ARBA00034617"/>
    </source>
</evidence>
<dbReference type="Gene3D" id="3.40.50.300">
    <property type="entry name" value="P-loop containing nucleotide triphosphate hydrolases"/>
    <property type="match status" value="2"/>
</dbReference>
<dbReference type="Pfam" id="PF00271">
    <property type="entry name" value="Helicase_C"/>
    <property type="match status" value="1"/>
</dbReference>
<dbReference type="SUPFAM" id="SSF52540">
    <property type="entry name" value="P-loop containing nucleoside triphosphate hydrolases"/>
    <property type="match status" value="1"/>
</dbReference>
<protein>
    <recommendedName>
        <fullName evidence="3">DNA 3'-5' helicase</fullName>
        <ecNumber evidence="3">5.6.2.4</ecNumber>
    </recommendedName>
</protein>
<keyword evidence="6" id="KW-1185">Reference proteome</keyword>
<comment type="catalytic activity">
    <reaction evidence="2">
        <text>Couples ATP hydrolysis with the unwinding of duplex DNA by translocating in the 3'-5' direction.</text>
        <dbReference type="EC" id="5.6.2.4"/>
    </reaction>
</comment>
<organism evidence="5 6">
    <name type="scientific">Paramuricea clavata</name>
    <name type="common">Red gorgonian</name>
    <name type="synonym">Violescent sea-whip</name>
    <dbReference type="NCBI Taxonomy" id="317549"/>
    <lineage>
        <taxon>Eukaryota</taxon>
        <taxon>Metazoa</taxon>
        <taxon>Cnidaria</taxon>
        <taxon>Anthozoa</taxon>
        <taxon>Octocorallia</taxon>
        <taxon>Malacalcyonacea</taxon>
        <taxon>Plexauridae</taxon>
        <taxon>Paramuricea</taxon>
    </lineage>
</organism>
<name>A0A7D9L6P6_PARCT</name>
<dbReference type="GO" id="GO:0005737">
    <property type="term" value="C:cytoplasm"/>
    <property type="evidence" value="ECO:0007669"/>
    <property type="project" value="TreeGrafter"/>
</dbReference>
<dbReference type="InterPro" id="IPR027417">
    <property type="entry name" value="P-loop_NTPase"/>
</dbReference>
<dbReference type="GO" id="GO:0000723">
    <property type="term" value="P:telomere maintenance"/>
    <property type="evidence" value="ECO:0007669"/>
    <property type="project" value="TreeGrafter"/>
</dbReference>
<comment type="similarity">
    <text evidence="1">Belongs to the helicase family. RecQ subfamily.</text>
</comment>
<dbReference type="GO" id="GO:0000724">
    <property type="term" value="P:double-strand break repair via homologous recombination"/>
    <property type="evidence" value="ECO:0007669"/>
    <property type="project" value="TreeGrafter"/>
</dbReference>
<accession>A0A7D9L6P6</accession>
<feature type="non-terminal residue" evidence="5">
    <location>
        <position position="1"/>
    </location>
</feature>
<gene>
    <name evidence="5" type="ORF">PACLA_8A088029</name>
</gene>
<feature type="domain" description="Helicase C-terminal" evidence="4">
    <location>
        <begin position="83"/>
        <end position="258"/>
    </location>
</feature>
<evidence type="ECO:0000259" key="4">
    <source>
        <dbReference type="PROSITE" id="PS51194"/>
    </source>
</evidence>
<evidence type="ECO:0000313" key="6">
    <source>
        <dbReference type="Proteomes" id="UP001152795"/>
    </source>
</evidence>
<dbReference type="Proteomes" id="UP001152795">
    <property type="component" value="Unassembled WGS sequence"/>
</dbReference>
<dbReference type="EC" id="5.6.2.4" evidence="3"/>
<dbReference type="InterPro" id="IPR001650">
    <property type="entry name" value="Helicase_C-like"/>
</dbReference>